<sequence length="733" mass="84175">MYKLFFNKKLPSLALLKRNNRPTFAIANRINRFSSLSILGNSFDPSANPSPENADSKVEQNSKNEGNMLKSNTEVPNSSTLTASSNELFKNELGNPSPGTESTKTQTESEQNKISSENAKNHSLHPESNLKFDSSNNETSLNQTKDPSSDSNTKNEFKASLFDENPEEKSNLDILSIRPGIKERAFEIKDMVYDNVLSRFVPTDKSNRNYDYSKPTDGAIVVEQLTKKLQNILSPNRNYDFLKITELYLQHDQEQDEPSRKYSKKYNQFSTKYSQNILSEIKDIISQMEKYNLNTNIQLLSLLFSVQVSINRIYDAFFTYKTLVNLRQLPNVSDTISLAKLAVRDNNKGIVFSLIRNQERFGVIPSQELYESLMKILHTHKEHEHTYLIYEKMISKNITPSKSTFHMLIYDLVADHEEELAYKVLKKAHSRAIFLNSTTYLLLLRSIAFKLMHKETVELWRKCNEMISAVILEGDCLLVLGVAARYSDSILAADVLRVLDQNGYSLAEYHLESLLESFAKPSTWERAIEIIHIMRSSGMGKSISSLSGFSKNIVNMDTENNIDLNNFYNLLVKNKDEYPLALDTVTLNALIKIFVDKKAVSYAISVAFNWFDECKIKRNEETYEILLEGCKAKKNTVAAKELFTFLQKEGIKPTQKIYELMIFVPLTHTNYEDAFIYLEAMKSNGFIPSAKVYASLALKCEKWSDPRYEAVIEEMKMYNYPIMFGYNRFKNYT</sequence>
<feature type="compositionally biased region" description="Polar residues" evidence="6">
    <location>
        <begin position="44"/>
        <end position="53"/>
    </location>
</feature>
<evidence type="ECO:0000256" key="6">
    <source>
        <dbReference type="SAM" id="MobiDB-lite"/>
    </source>
</evidence>
<dbReference type="Pfam" id="PF17177">
    <property type="entry name" value="PPR_long"/>
    <property type="match status" value="1"/>
</dbReference>
<dbReference type="PANTHER" id="PTHR47447">
    <property type="entry name" value="OS03G0856100 PROTEIN"/>
    <property type="match status" value="1"/>
</dbReference>
<feature type="region of interest" description="Disordered" evidence="6">
    <location>
        <begin position="44"/>
        <end position="155"/>
    </location>
</feature>
<gene>
    <name evidence="10" type="ORF">BB560_001752</name>
    <name evidence="9" type="ORF">BB560_004943</name>
</gene>
<keyword evidence="11" id="KW-1185">Reference proteome</keyword>
<dbReference type="PANTHER" id="PTHR47447:SF17">
    <property type="entry name" value="OS12G0638900 PROTEIN"/>
    <property type="match status" value="1"/>
</dbReference>
<dbReference type="InterPro" id="IPR011990">
    <property type="entry name" value="TPR-like_helical_dom_sf"/>
</dbReference>
<comment type="subunit">
    <text evidence="4">Binds to mitochondrial small subunit 15S rRNA.</text>
</comment>
<dbReference type="EMBL" id="MBFS01000196">
    <property type="protein sequence ID" value="PVV03764.1"/>
    <property type="molecule type" value="Genomic_DNA"/>
</dbReference>
<protein>
    <submittedName>
        <fullName evidence="9">Uncharacterized protein</fullName>
    </submittedName>
</protein>
<dbReference type="InterPro" id="IPR057027">
    <property type="entry name" value="TPR_mt"/>
</dbReference>
<evidence type="ECO:0000313" key="9">
    <source>
        <dbReference type="EMBL" id="PVV00664.1"/>
    </source>
</evidence>
<dbReference type="EMBL" id="MBFS01001754">
    <property type="protein sequence ID" value="PVV00664.1"/>
    <property type="molecule type" value="Genomic_DNA"/>
</dbReference>
<dbReference type="Pfam" id="PF13812">
    <property type="entry name" value="PPR_3"/>
    <property type="match status" value="1"/>
</dbReference>
<evidence type="ECO:0000313" key="10">
    <source>
        <dbReference type="EMBL" id="PVV03764.1"/>
    </source>
</evidence>
<keyword evidence="2" id="KW-0677">Repeat</keyword>
<name>A0A2T9Z7U6_9FUNG</name>
<evidence type="ECO:0000259" key="7">
    <source>
        <dbReference type="Pfam" id="PF17177"/>
    </source>
</evidence>
<proteinExistence type="inferred from homology"/>
<comment type="caution">
    <text evidence="9">The sequence shown here is derived from an EMBL/GenBank/DDBJ whole genome shotgun (WGS) entry which is preliminary data.</text>
</comment>
<reference evidence="9 11" key="1">
    <citation type="journal article" date="2018" name="MBio">
        <title>Comparative Genomics Reveals the Core Gene Toolbox for the Fungus-Insect Symbiosis.</title>
        <authorList>
            <person name="Wang Y."/>
            <person name="Stata M."/>
            <person name="Wang W."/>
            <person name="Stajich J.E."/>
            <person name="White M.M."/>
            <person name="Moncalvo J.M."/>
        </authorList>
    </citation>
    <scope>NUCLEOTIDE SEQUENCE [LARGE SCALE GENOMIC DNA]</scope>
    <source>
        <strain evidence="9 11">SC-DP-2</strain>
    </source>
</reference>
<dbReference type="OrthoDB" id="185373at2759"/>
<dbReference type="PROSITE" id="PS51375">
    <property type="entry name" value="PPR"/>
    <property type="match status" value="1"/>
</dbReference>
<evidence type="ECO:0000256" key="5">
    <source>
        <dbReference type="PROSITE-ProRule" id="PRU00708"/>
    </source>
</evidence>
<feature type="compositionally biased region" description="Polar residues" evidence="6">
    <location>
        <begin position="131"/>
        <end position="154"/>
    </location>
</feature>
<evidence type="ECO:0000256" key="3">
    <source>
        <dbReference type="ARBA" id="ARBA00044493"/>
    </source>
</evidence>
<dbReference type="InterPro" id="IPR033443">
    <property type="entry name" value="PROP1-like_PPR_dom"/>
</dbReference>
<comment type="function">
    <text evidence="3">Regulates mitochondrial small subunit maturation by controlling 15S rRNA 5'-end processing. Localizes to the 5' precursor of the 15S rRNA in a position that is subsequently occupied by mS47 in the mature yeast mtSSU. Uses structure and sequence-specific RNA recognition, binding to a single-stranded region of the precursor and specifically recognizing bases -6 to -1. The exchange of Ccm1 for mS47 is coupled to the irreversible removal of precursor rRNA that is accompanied by conformational changes of the mitoribosomal proteins uS5m and mS26. These conformational changes signal completion of 5'-end rRNA processing through protection of the mature 5'-end of the 15S rRNA and stabilization of mS47. The removal of the 5' precursor together with the dissociation of Ccm1 may be catalyzed by the 5'-3' exoribonuclease Pet127. Involved in the specific removal of group I introns in mitochondrial encoded transcripts.</text>
</comment>
<dbReference type="Gene3D" id="1.25.40.10">
    <property type="entry name" value="Tetratricopeptide repeat domain"/>
    <property type="match status" value="2"/>
</dbReference>
<dbReference type="Proteomes" id="UP000245609">
    <property type="component" value="Unassembled WGS sequence"/>
</dbReference>
<dbReference type="AlphaFoldDB" id="A0A2T9Z7U6"/>
<dbReference type="InterPro" id="IPR002885">
    <property type="entry name" value="PPR_rpt"/>
</dbReference>
<organism evidence="9 11">
    <name type="scientific">Smittium megazygosporum</name>
    <dbReference type="NCBI Taxonomy" id="133381"/>
    <lineage>
        <taxon>Eukaryota</taxon>
        <taxon>Fungi</taxon>
        <taxon>Fungi incertae sedis</taxon>
        <taxon>Zoopagomycota</taxon>
        <taxon>Kickxellomycotina</taxon>
        <taxon>Harpellomycetes</taxon>
        <taxon>Harpellales</taxon>
        <taxon>Legeriomycetaceae</taxon>
        <taxon>Smittium</taxon>
    </lineage>
</organism>
<dbReference type="Pfam" id="PF23276">
    <property type="entry name" value="TPR_24"/>
    <property type="match status" value="1"/>
</dbReference>
<evidence type="ECO:0000256" key="2">
    <source>
        <dbReference type="ARBA" id="ARBA00022737"/>
    </source>
</evidence>
<evidence type="ECO:0000313" key="11">
    <source>
        <dbReference type="Proteomes" id="UP000245609"/>
    </source>
</evidence>
<accession>A0A2T9Z7U6</accession>
<dbReference type="STRING" id="133381.A0A2T9Z7U6"/>
<feature type="domain" description="PROP1-like PPR" evidence="7">
    <location>
        <begin position="289"/>
        <end position="430"/>
    </location>
</feature>
<evidence type="ECO:0000256" key="1">
    <source>
        <dbReference type="ARBA" id="ARBA00006192"/>
    </source>
</evidence>
<feature type="compositionally biased region" description="Low complexity" evidence="6">
    <location>
        <begin position="100"/>
        <end position="109"/>
    </location>
</feature>
<feature type="compositionally biased region" description="Polar residues" evidence="6">
    <location>
        <begin position="63"/>
        <end position="88"/>
    </location>
</feature>
<evidence type="ECO:0000256" key="4">
    <source>
        <dbReference type="ARBA" id="ARBA00044511"/>
    </source>
</evidence>
<comment type="similarity">
    <text evidence="1">Belongs to the CCM1 family.</text>
</comment>
<feature type="domain" description="Pentatricopeptide repeat-containing protein-mitochondrial" evidence="8">
    <location>
        <begin position="473"/>
        <end position="605"/>
    </location>
</feature>
<feature type="repeat" description="PPR" evidence="5">
    <location>
        <begin position="619"/>
        <end position="653"/>
    </location>
</feature>
<evidence type="ECO:0000259" key="8">
    <source>
        <dbReference type="Pfam" id="PF23276"/>
    </source>
</evidence>